<dbReference type="Proteomes" id="UP001147746">
    <property type="component" value="Unassembled WGS sequence"/>
</dbReference>
<reference evidence="2" key="1">
    <citation type="submission" date="2022-12" db="EMBL/GenBank/DDBJ databases">
        <authorList>
            <person name="Petersen C."/>
        </authorList>
    </citation>
    <scope>NUCLEOTIDE SEQUENCE</scope>
    <source>
        <strain evidence="2">IBT 21472</strain>
    </source>
</reference>
<accession>A0A9W9Q0C9</accession>
<protein>
    <submittedName>
        <fullName evidence="2">Reverse transcriptase RNA-dependent DNA polymerase</fullName>
    </submittedName>
</protein>
<dbReference type="SUPFAM" id="SSF56672">
    <property type="entry name" value="DNA/RNA polymerases"/>
    <property type="match status" value="1"/>
</dbReference>
<keyword evidence="2" id="KW-0548">Nucleotidyltransferase</keyword>
<evidence type="ECO:0000259" key="1">
    <source>
        <dbReference type="Pfam" id="PF07727"/>
    </source>
</evidence>
<dbReference type="EMBL" id="JAPZBO010000003">
    <property type="protein sequence ID" value="KAJ5321591.1"/>
    <property type="molecule type" value="Genomic_DNA"/>
</dbReference>
<reference evidence="2" key="2">
    <citation type="journal article" date="2023" name="IMA Fungus">
        <title>Comparative genomic study of the Penicillium genus elucidates a diverse pangenome and 15 lateral gene transfer events.</title>
        <authorList>
            <person name="Petersen C."/>
            <person name="Sorensen T."/>
            <person name="Nielsen M.R."/>
            <person name="Sondergaard T.E."/>
            <person name="Sorensen J.L."/>
            <person name="Fitzpatrick D.A."/>
            <person name="Frisvad J.C."/>
            <person name="Nielsen K.L."/>
        </authorList>
    </citation>
    <scope>NUCLEOTIDE SEQUENCE</scope>
    <source>
        <strain evidence="2">IBT 21472</strain>
    </source>
</reference>
<proteinExistence type="predicted"/>
<dbReference type="Pfam" id="PF07727">
    <property type="entry name" value="RVT_2"/>
    <property type="match status" value="1"/>
</dbReference>
<evidence type="ECO:0000313" key="2">
    <source>
        <dbReference type="EMBL" id="KAJ5321591.1"/>
    </source>
</evidence>
<keyword evidence="2" id="KW-0808">Transferase</keyword>
<dbReference type="PANTHER" id="PTHR11439">
    <property type="entry name" value="GAG-POL-RELATED RETROTRANSPOSON"/>
    <property type="match status" value="1"/>
</dbReference>
<comment type="caution">
    <text evidence="2">The sequence shown here is derived from an EMBL/GenBank/DDBJ whole genome shotgun (WGS) entry which is preliminary data.</text>
</comment>
<dbReference type="GO" id="GO:0003964">
    <property type="term" value="F:RNA-directed DNA polymerase activity"/>
    <property type="evidence" value="ECO:0007669"/>
    <property type="project" value="UniProtKB-KW"/>
</dbReference>
<dbReference type="InterPro" id="IPR013103">
    <property type="entry name" value="RVT_2"/>
</dbReference>
<dbReference type="AlphaFoldDB" id="A0A9W9Q0C9"/>
<organism evidence="2 3">
    <name type="scientific">Penicillium atrosanguineum</name>
    <dbReference type="NCBI Taxonomy" id="1132637"/>
    <lineage>
        <taxon>Eukaryota</taxon>
        <taxon>Fungi</taxon>
        <taxon>Dikarya</taxon>
        <taxon>Ascomycota</taxon>
        <taxon>Pezizomycotina</taxon>
        <taxon>Eurotiomycetes</taxon>
        <taxon>Eurotiomycetidae</taxon>
        <taxon>Eurotiales</taxon>
        <taxon>Aspergillaceae</taxon>
        <taxon>Penicillium</taxon>
    </lineage>
</organism>
<gene>
    <name evidence="2" type="ORF">N7476_004593</name>
</gene>
<sequence>MAHAVLPAADEILPSRPGDPFTPDTWTEAMACPDKAKWLQAAHKELKNHLSNGTWRIIDRERNKKPLTLRWVFRVKDDGTYKARLVVRGFQQVPGRDFLDVYAVTARPMSFKVFMALYAAYSWDCHHVDVVAAFLNADLKESIQIELPEIVKDEHPGKVGLLMRSLYGLRQAPLEWYNTLKGVLLSLGFTRTYADHSVFTHAGKRIYVLVHVDDMLLLSPKGTDIVRLAGDVYPSQEAYIDKILSRFTFSSVKPVPTPFNEKEVLPPYDSSAQATPQMVQLYQEQVGSLVWVVVSTRPDVLWAVCKLAKYSHNPASLHFQAVKRVFRYLKGSKRLCLHFSPHPAVGLALFAYVDASWASPHDDNRLSTTGYVFMLAGAAIIWQSKRQTLVTLSSTEAEYVAACLCCQDLSWIQLMLAELGH</sequence>
<name>A0A9W9Q0C9_9EURO</name>
<evidence type="ECO:0000313" key="3">
    <source>
        <dbReference type="Proteomes" id="UP001147746"/>
    </source>
</evidence>
<feature type="domain" description="Reverse transcriptase Ty1/copia-type" evidence="1">
    <location>
        <begin position="52"/>
        <end position="220"/>
    </location>
</feature>
<keyword evidence="2" id="KW-0695">RNA-directed DNA polymerase</keyword>
<dbReference type="CDD" id="cd09272">
    <property type="entry name" value="RNase_HI_RT_Ty1"/>
    <property type="match status" value="1"/>
</dbReference>
<dbReference type="PANTHER" id="PTHR11439:SF483">
    <property type="entry name" value="PEPTIDE SYNTHASE GLIP-LIKE, PUTATIVE (AFU_ORTHOLOGUE AFUA_3G12920)-RELATED"/>
    <property type="match status" value="1"/>
</dbReference>
<dbReference type="InterPro" id="IPR043502">
    <property type="entry name" value="DNA/RNA_pol_sf"/>
</dbReference>
<keyword evidence="3" id="KW-1185">Reference proteome</keyword>